<comment type="caution">
    <text evidence="14">The sequence shown here is derived from an EMBL/GenBank/DDBJ whole genome shotgun (WGS) entry which is preliminary data.</text>
</comment>
<evidence type="ECO:0000313" key="15">
    <source>
        <dbReference type="Proteomes" id="UP001162802"/>
    </source>
</evidence>
<organism evidence="14 15">
    <name type="scientific">Novosphingobium mangrovi</name>
    <name type="common">ex Hu et al. 2023</name>
    <dbReference type="NCBI Taxonomy" id="2930094"/>
    <lineage>
        <taxon>Bacteria</taxon>
        <taxon>Pseudomonadati</taxon>
        <taxon>Pseudomonadota</taxon>
        <taxon>Alphaproteobacteria</taxon>
        <taxon>Sphingomonadales</taxon>
        <taxon>Sphingomonadaceae</taxon>
        <taxon>Novosphingobium</taxon>
    </lineage>
</organism>
<dbReference type="SUPFAM" id="SSF56176">
    <property type="entry name" value="FAD-binding/transporter-associated domain-like"/>
    <property type="match status" value="1"/>
</dbReference>
<dbReference type="PROSITE" id="PS51371">
    <property type="entry name" value="CBS"/>
    <property type="match status" value="2"/>
</dbReference>
<dbReference type="InterPro" id="IPR002550">
    <property type="entry name" value="CNNM"/>
</dbReference>
<evidence type="ECO:0000256" key="9">
    <source>
        <dbReference type="PROSITE-ProRule" id="PRU00703"/>
    </source>
</evidence>
<dbReference type="Pfam" id="PF03471">
    <property type="entry name" value="CorC_HlyC"/>
    <property type="match status" value="1"/>
</dbReference>
<comment type="similarity">
    <text evidence="2">Belongs to the UPF0053 family. Hemolysin C subfamily.</text>
</comment>
<proteinExistence type="inferred from homology"/>
<keyword evidence="3" id="KW-1003">Cell membrane</keyword>
<evidence type="ECO:0000256" key="3">
    <source>
        <dbReference type="ARBA" id="ARBA00022475"/>
    </source>
</evidence>
<feature type="transmembrane region" description="Helical" evidence="11">
    <location>
        <begin position="137"/>
        <end position="159"/>
    </location>
</feature>
<dbReference type="InterPro" id="IPR046342">
    <property type="entry name" value="CBS_dom_sf"/>
</dbReference>
<keyword evidence="4 10" id="KW-0812">Transmembrane</keyword>
<feature type="transmembrane region" description="Helical" evidence="11">
    <location>
        <begin position="105"/>
        <end position="125"/>
    </location>
</feature>
<dbReference type="SMART" id="SM01091">
    <property type="entry name" value="CorC_HlyC"/>
    <property type="match status" value="1"/>
</dbReference>
<dbReference type="InterPro" id="IPR044751">
    <property type="entry name" value="Ion_transp-like_CBS"/>
</dbReference>
<keyword evidence="6 10" id="KW-1133">Transmembrane helix</keyword>
<dbReference type="InterPro" id="IPR000644">
    <property type="entry name" value="CBS_dom"/>
</dbReference>
<evidence type="ECO:0000256" key="5">
    <source>
        <dbReference type="ARBA" id="ARBA00022737"/>
    </source>
</evidence>
<dbReference type="InterPro" id="IPR016169">
    <property type="entry name" value="FAD-bd_PCMH_sub2"/>
</dbReference>
<name>A0ABT0AAT6_9SPHN</name>
<dbReference type="RefSeq" id="WP_243798307.1">
    <property type="nucleotide sequence ID" value="NZ_JALHAT010000006.1"/>
</dbReference>
<accession>A0ABT0AAT6</accession>
<dbReference type="Gene3D" id="3.30.465.10">
    <property type="match status" value="1"/>
</dbReference>
<dbReference type="InterPro" id="IPR036318">
    <property type="entry name" value="FAD-bd_PCMH-like_sf"/>
</dbReference>
<dbReference type="Proteomes" id="UP001162802">
    <property type="component" value="Unassembled WGS sequence"/>
</dbReference>
<sequence>MTPFPWTDLLVIVGLILLNGLFAMSELAIVSARVPRLQVSADKGNTAARTAIALAQDPGKFLSTVQIGITLIGIVAGAYSGASLGGPVGERLAMLGVPAAYADEAGFALVIVATTYASLVAGELVPKQLALRAAEPVAIVMALPMAWMARIMAPFVWLLDRSSGLILRLLAIRGGAQERLTSEELQMIFAEATRSGVIEEEERAMMAGVMRLADRPVRELMTPRNQLDWIVLDASEEELRARIAETPHSLLPVAQEESRDTIVGVLKVREVLAALVAGERVDIAKMMTRAEVIPDQLDAMDALRKLQSAPVAMAFVHDEYGHLEGIVTPTDVLEALVGNFASHQDLGDAPLVIDREDGSMLVSGAMPADALADRLAMTLPEDREFATAAGYILAVLKKVPGEGEHFTEQGWRFEVVDMDGLKIDKILVQRQGDEAEGDGVTGEG</sequence>
<evidence type="ECO:0000256" key="10">
    <source>
        <dbReference type="PROSITE-ProRule" id="PRU01193"/>
    </source>
</evidence>
<dbReference type="PANTHER" id="PTHR43099:SF5">
    <property type="entry name" value="HLYC_CORC FAMILY TRANSPORTER"/>
    <property type="match status" value="1"/>
</dbReference>
<reference evidence="14" key="1">
    <citation type="submission" date="2022-03" db="EMBL/GenBank/DDBJ databases">
        <title>Identification of a novel bacterium isolated from mangrove sediments.</title>
        <authorList>
            <person name="Pan X."/>
        </authorList>
    </citation>
    <scope>NUCLEOTIDE SEQUENCE</scope>
    <source>
        <strain evidence="14">B2637</strain>
    </source>
</reference>
<keyword evidence="5" id="KW-0677">Repeat</keyword>
<evidence type="ECO:0000313" key="14">
    <source>
        <dbReference type="EMBL" id="MCJ1960306.1"/>
    </source>
</evidence>
<dbReference type="Pfam" id="PF00571">
    <property type="entry name" value="CBS"/>
    <property type="match status" value="1"/>
</dbReference>
<dbReference type="InterPro" id="IPR005170">
    <property type="entry name" value="Transptr-assoc_dom"/>
</dbReference>
<feature type="domain" description="CNNM transmembrane" evidence="13">
    <location>
        <begin position="1"/>
        <end position="202"/>
    </location>
</feature>
<comment type="subcellular location">
    <subcellularLocation>
        <location evidence="1">Cell membrane</location>
        <topology evidence="1">Multi-pass membrane protein</topology>
    </subcellularLocation>
</comment>
<protein>
    <submittedName>
        <fullName evidence="14">Hemolysin family protein</fullName>
    </submittedName>
</protein>
<keyword evidence="7 9" id="KW-0129">CBS domain</keyword>
<feature type="transmembrane region" description="Helical" evidence="11">
    <location>
        <begin position="6"/>
        <end position="30"/>
    </location>
</feature>
<dbReference type="Gene3D" id="3.10.580.10">
    <property type="entry name" value="CBS-domain"/>
    <property type="match status" value="1"/>
</dbReference>
<keyword evidence="8 10" id="KW-0472">Membrane</keyword>
<evidence type="ECO:0000259" key="12">
    <source>
        <dbReference type="PROSITE" id="PS51371"/>
    </source>
</evidence>
<dbReference type="PROSITE" id="PS51846">
    <property type="entry name" value="CNNM"/>
    <property type="match status" value="1"/>
</dbReference>
<gene>
    <name evidence="14" type="ORF">MTR65_06425</name>
</gene>
<evidence type="ECO:0000256" key="1">
    <source>
        <dbReference type="ARBA" id="ARBA00004651"/>
    </source>
</evidence>
<evidence type="ECO:0000256" key="4">
    <source>
        <dbReference type="ARBA" id="ARBA00022692"/>
    </source>
</evidence>
<keyword evidence="15" id="KW-1185">Reference proteome</keyword>
<evidence type="ECO:0000256" key="7">
    <source>
        <dbReference type="ARBA" id="ARBA00023122"/>
    </source>
</evidence>
<evidence type="ECO:0000256" key="8">
    <source>
        <dbReference type="ARBA" id="ARBA00023136"/>
    </source>
</evidence>
<dbReference type="EMBL" id="JALHAT010000006">
    <property type="protein sequence ID" value="MCJ1960306.1"/>
    <property type="molecule type" value="Genomic_DNA"/>
</dbReference>
<evidence type="ECO:0000259" key="13">
    <source>
        <dbReference type="PROSITE" id="PS51846"/>
    </source>
</evidence>
<dbReference type="Pfam" id="PF01595">
    <property type="entry name" value="CNNM"/>
    <property type="match status" value="1"/>
</dbReference>
<evidence type="ECO:0000256" key="6">
    <source>
        <dbReference type="ARBA" id="ARBA00022989"/>
    </source>
</evidence>
<dbReference type="PANTHER" id="PTHR43099">
    <property type="entry name" value="UPF0053 PROTEIN YRKA"/>
    <property type="match status" value="1"/>
</dbReference>
<evidence type="ECO:0000256" key="2">
    <source>
        <dbReference type="ARBA" id="ARBA00006446"/>
    </source>
</evidence>
<feature type="transmembrane region" description="Helical" evidence="11">
    <location>
        <begin position="61"/>
        <end position="85"/>
    </location>
</feature>
<dbReference type="CDD" id="cd04590">
    <property type="entry name" value="CBS_pair_CorC_HlyC_assoc"/>
    <property type="match status" value="1"/>
</dbReference>
<evidence type="ECO:0000256" key="11">
    <source>
        <dbReference type="SAM" id="Phobius"/>
    </source>
</evidence>
<feature type="domain" description="CBS" evidence="12">
    <location>
        <begin position="286"/>
        <end position="342"/>
    </location>
</feature>
<dbReference type="InterPro" id="IPR051676">
    <property type="entry name" value="UPF0053_domain"/>
</dbReference>
<dbReference type="SUPFAM" id="SSF54631">
    <property type="entry name" value="CBS-domain pair"/>
    <property type="match status" value="1"/>
</dbReference>
<feature type="domain" description="CBS" evidence="12">
    <location>
        <begin position="221"/>
        <end position="283"/>
    </location>
</feature>